<comment type="catalytic activity">
    <reaction evidence="7">
        <text>NAD(+) + (deoxyribonucleotide)n-3'-hydroxyl + 5'-phospho-(deoxyribonucleotide)m = (deoxyribonucleotide)n+m + AMP + beta-nicotinamide D-nucleotide.</text>
        <dbReference type="EC" id="6.5.1.2"/>
    </reaction>
</comment>
<dbReference type="Proteomes" id="UP001301350">
    <property type="component" value="Unassembled WGS sequence"/>
</dbReference>
<evidence type="ECO:0000256" key="3">
    <source>
        <dbReference type="ARBA" id="ARBA00022705"/>
    </source>
</evidence>
<keyword evidence="5" id="KW-0862">Zinc</keyword>
<evidence type="ECO:0000256" key="1">
    <source>
        <dbReference type="ARBA" id="ARBA00012722"/>
    </source>
</evidence>
<evidence type="ECO:0000259" key="8">
    <source>
        <dbReference type="PROSITE" id="PS50172"/>
    </source>
</evidence>
<evidence type="ECO:0000313" key="9">
    <source>
        <dbReference type="EMBL" id="KAK4536853.1"/>
    </source>
</evidence>
<dbReference type="GO" id="GO:0006281">
    <property type="term" value="P:DNA repair"/>
    <property type="evidence" value="ECO:0007669"/>
    <property type="project" value="InterPro"/>
</dbReference>
<dbReference type="Pfam" id="PF00533">
    <property type="entry name" value="BRCT"/>
    <property type="match status" value="1"/>
</dbReference>
<dbReference type="InterPro" id="IPR012340">
    <property type="entry name" value="NA-bd_OB-fold"/>
</dbReference>
<dbReference type="EC" id="6.5.1.2" evidence="1"/>
<dbReference type="Pfam" id="PF03119">
    <property type="entry name" value="DNA_ligase_ZBD"/>
    <property type="match status" value="1"/>
</dbReference>
<dbReference type="AlphaFoldDB" id="A0AAV9IYG7"/>
<dbReference type="Gene3D" id="1.10.150.20">
    <property type="entry name" value="5' to 3' exonuclease, C-terminal subdomain"/>
    <property type="match status" value="2"/>
</dbReference>
<dbReference type="GO" id="GO:0006260">
    <property type="term" value="P:DNA replication"/>
    <property type="evidence" value="ECO:0007669"/>
    <property type="project" value="UniProtKB-KW"/>
</dbReference>
<dbReference type="SUPFAM" id="SSF52113">
    <property type="entry name" value="BRCT domain"/>
    <property type="match status" value="1"/>
</dbReference>
<dbReference type="InterPro" id="IPR001679">
    <property type="entry name" value="DNA_ligase"/>
</dbReference>
<dbReference type="Pfam" id="PF03120">
    <property type="entry name" value="OB_DNA_ligase"/>
    <property type="match status" value="1"/>
</dbReference>
<dbReference type="Gene3D" id="3.30.470.30">
    <property type="entry name" value="DNA ligase/mRNA capping enzyme"/>
    <property type="match status" value="1"/>
</dbReference>
<dbReference type="NCBIfam" id="NF005932">
    <property type="entry name" value="PRK07956.1"/>
    <property type="match status" value="1"/>
</dbReference>
<dbReference type="SUPFAM" id="SSF50249">
    <property type="entry name" value="Nucleic acid-binding proteins"/>
    <property type="match status" value="1"/>
</dbReference>
<dbReference type="InterPro" id="IPR010994">
    <property type="entry name" value="RuvA_2-like"/>
</dbReference>
<gene>
    <name evidence="9" type="ORF">CDCA_CDCA10G2878</name>
</gene>
<dbReference type="PROSITE" id="PS50172">
    <property type="entry name" value="BRCT"/>
    <property type="match status" value="1"/>
</dbReference>
<dbReference type="SMART" id="SM00292">
    <property type="entry name" value="BRCT"/>
    <property type="match status" value="1"/>
</dbReference>
<dbReference type="InterPro" id="IPR036420">
    <property type="entry name" value="BRCT_dom_sf"/>
</dbReference>
<keyword evidence="3" id="KW-0235">DNA replication</keyword>
<evidence type="ECO:0000256" key="4">
    <source>
        <dbReference type="ARBA" id="ARBA00022723"/>
    </source>
</evidence>
<keyword evidence="4" id="KW-0479">Metal-binding</keyword>
<evidence type="ECO:0000256" key="7">
    <source>
        <dbReference type="ARBA" id="ARBA00034005"/>
    </source>
</evidence>
<protein>
    <recommendedName>
        <fullName evidence="1">DNA ligase (NAD(+))</fullName>
        <ecNumber evidence="1">6.5.1.2</ecNumber>
    </recommendedName>
</protein>
<keyword evidence="2" id="KW-0436">Ligase</keyword>
<comment type="caution">
    <text evidence="9">The sequence shown here is derived from an EMBL/GenBank/DDBJ whole genome shotgun (WGS) entry which is preliminary data.</text>
</comment>
<dbReference type="HAMAP" id="MF_01588">
    <property type="entry name" value="DNA_ligase_A"/>
    <property type="match status" value="1"/>
</dbReference>
<organism evidence="9 10">
    <name type="scientific">Cyanidium caldarium</name>
    <name type="common">Red alga</name>
    <dbReference type="NCBI Taxonomy" id="2771"/>
    <lineage>
        <taxon>Eukaryota</taxon>
        <taxon>Rhodophyta</taxon>
        <taxon>Bangiophyceae</taxon>
        <taxon>Cyanidiales</taxon>
        <taxon>Cyanidiaceae</taxon>
        <taxon>Cyanidium</taxon>
    </lineage>
</organism>
<dbReference type="NCBIfam" id="TIGR00575">
    <property type="entry name" value="dnlj"/>
    <property type="match status" value="1"/>
</dbReference>
<feature type="domain" description="BRCT" evidence="8">
    <location>
        <begin position="689"/>
        <end position="768"/>
    </location>
</feature>
<dbReference type="InterPro" id="IPR004150">
    <property type="entry name" value="NAD_DNA_ligase_OB"/>
</dbReference>
<sequence>MGARRGRGADIIHSQPTLNFVAGFLGRSALARWSRVLRRAQVPRSPCRCLRPARSQPLLCSSSLQRVSVSSAARRLPEPESLSYAEYLRLCEEARRHDVLYYKDHPAPEIADEEYDWLVAFIVEAERLHPEWQLSSESPSLRVGGAQPGARFPQAPHLRPLLSLNNTYQWSEVESQAVRISRLATAEHDGEEYSGSVAPFCVEPKIDGVALSLVYEDRQVARAVTRGDGSIGDVVTANVLEGNITGIPRQLSRRADIPQLLEVRGEVFMPLEVFSRLNRERSTAGLPLLSNPRNAAAGALKLLNAKAVGERQLAFVAYDAWPFVLAKSQFELLSVLGDLGFAVPVFARRCSSVAELRRAVNEFVSQRAQLPYQADGVVLKLDAIVAREALGATAKAPRGAFAYKLPAANAVTTVSAIRIQVSRSGVLTPVADLAPVQIGGVTIAHATLHNFGEVQRLRVCPGDVVALERSGDVIPKITKVVSSASGNARDAVLEPPVACPACGARTARRDEDGIAVYCPNFATCPPQVLGRLVHFASKNAMDINGLGVRTCAQLLDAGLARCPSDVYDLRTGDIVGKVDGFAARRAENLLHSIEASRRQPLDRVIRALGIPGVGQTHAATLARIAGSMSGLLDLSESLRQNPRRYPELGEKSAALIAAFLGRDEVRQEIRALMAKGVQPRYRTEPKDSTRQHPLSGQRIAFTGTLSSMSRGEAEHAARTCGAVVRSAITKKLSFVVVGDAAGAKKTKAAELGVRTVSEEEFLALLGLS</sequence>
<accession>A0AAV9IYG7</accession>
<dbReference type="SUPFAM" id="SSF56091">
    <property type="entry name" value="DNA ligase/mRNA capping enzyme, catalytic domain"/>
    <property type="match status" value="1"/>
</dbReference>
<reference evidence="9 10" key="1">
    <citation type="submission" date="2022-07" db="EMBL/GenBank/DDBJ databases">
        <title>Genome-wide signatures of adaptation to extreme environments.</title>
        <authorList>
            <person name="Cho C.H."/>
            <person name="Yoon H.S."/>
        </authorList>
    </citation>
    <scope>NUCLEOTIDE SEQUENCE [LARGE SCALE GENOMIC DNA]</scope>
    <source>
        <strain evidence="9 10">DBV 063 E5</strain>
    </source>
</reference>
<dbReference type="CDD" id="cd00114">
    <property type="entry name" value="LIGANc"/>
    <property type="match status" value="1"/>
</dbReference>
<dbReference type="EMBL" id="JANCYW010000010">
    <property type="protein sequence ID" value="KAK4536853.1"/>
    <property type="molecule type" value="Genomic_DNA"/>
</dbReference>
<dbReference type="InterPro" id="IPR004149">
    <property type="entry name" value="Znf_DNAligase_C4"/>
</dbReference>
<dbReference type="Gene3D" id="2.40.50.140">
    <property type="entry name" value="Nucleic acid-binding proteins"/>
    <property type="match status" value="1"/>
</dbReference>
<evidence type="ECO:0000313" key="10">
    <source>
        <dbReference type="Proteomes" id="UP001301350"/>
    </source>
</evidence>
<dbReference type="InterPro" id="IPR013840">
    <property type="entry name" value="DNAligase_N"/>
</dbReference>
<dbReference type="CDD" id="cd17748">
    <property type="entry name" value="BRCT_DNA_ligase_like"/>
    <property type="match status" value="1"/>
</dbReference>
<proteinExistence type="inferred from homology"/>
<dbReference type="Pfam" id="PF01653">
    <property type="entry name" value="DNA_ligase_aden"/>
    <property type="match status" value="1"/>
</dbReference>
<name>A0AAV9IYG7_CYACA</name>
<dbReference type="GO" id="GO:0046872">
    <property type="term" value="F:metal ion binding"/>
    <property type="evidence" value="ECO:0007669"/>
    <property type="project" value="UniProtKB-KW"/>
</dbReference>
<dbReference type="SUPFAM" id="SSF47781">
    <property type="entry name" value="RuvA domain 2-like"/>
    <property type="match status" value="1"/>
</dbReference>
<dbReference type="SMART" id="SM00532">
    <property type="entry name" value="LIGANc"/>
    <property type="match status" value="1"/>
</dbReference>
<dbReference type="Gene3D" id="1.10.287.610">
    <property type="entry name" value="Helix hairpin bin"/>
    <property type="match status" value="1"/>
</dbReference>
<dbReference type="GO" id="GO:0003911">
    <property type="term" value="F:DNA ligase (NAD+) activity"/>
    <property type="evidence" value="ECO:0007669"/>
    <property type="project" value="UniProtKB-EC"/>
</dbReference>
<keyword evidence="10" id="KW-1185">Reference proteome</keyword>
<dbReference type="InterPro" id="IPR001357">
    <property type="entry name" value="BRCT_dom"/>
</dbReference>
<keyword evidence="6" id="KW-0520">NAD</keyword>
<evidence type="ECO:0000256" key="5">
    <source>
        <dbReference type="ARBA" id="ARBA00022833"/>
    </source>
</evidence>
<dbReference type="InterPro" id="IPR013839">
    <property type="entry name" value="DNAligase_adenylation"/>
</dbReference>
<evidence type="ECO:0000256" key="6">
    <source>
        <dbReference type="ARBA" id="ARBA00023027"/>
    </source>
</evidence>
<evidence type="ECO:0000256" key="2">
    <source>
        <dbReference type="ARBA" id="ARBA00022598"/>
    </source>
</evidence>
<dbReference type="Gene3D" id="3.40.50.10190">
    <property type="entry name" value="BRCT domain"/>
    <property type="match status" value="1"/>
</dbReference>
<dbReference type="PIRSF" id="PIRSF001604">
    <property type="entry name" value="LigA"/>
    <property type="match status" value="1"/>
</dbReference>